<proteinExistence type="inferred from homology"/>
<dbReference type="GO" id="GO:0015689">
    <property type="term" value="P:molybdate ion transport"/>
    <property type="evidence" value="ECO:0007669"/>
    <property type="project" value="TreeGrafter"/>
</dbReference>
<dbReference type="EMBL" id="LJCO01000026">
    <property type="protein sequence ID" value="KPV44788.1"/>
    <property type="molecule type" value="Genomic_DNA"/>
</dbReference>
<reference evidence="2 3" key="1">
    <citation type="submission" date="2015-09" db="EMBL/GenBank/DDBJ databases">
        <title>Draft genome sequence of Alicyclobacillus ferrooxydans DSM 22381.</title>
        <authorList>
            <person name="Hemp J."/>
        </authorList>
    </citation>
    <scope>NUCLEOTIDE SEQUENCE [LARGE SCALE GENOMIC DNA]</scope>
    <source>
        <strain evidence="2 3">TC-34</strain>
    </source>
</reference>
<dbReference type="Gene3D" id="3.40.190.10">
    <property type="entry name" value="Periplasmic binding protein-like II"/>
    <property type="match status" value="2"/>
</dbReference>
<evidence type="ECO:0000256" key="1">
    <source>
        <dbReference type="ARBA" id="ARBA00009438"/>
    </source>
</evidence>
<dbReference type="SUPFAM" id="SSF53850">
    <property type="entry name" value="Periplasmic binding protein-like II"/>
    <property type="match status" value="1"/>
</dbReference>
<dbReference type="GO" id="GO:0030973">
    <property type="term" value="F:molybdate ion binding"/>
    <property type="evidence" value="ECO:0007669"/>
    <property type="project" value="TreeGrafter"/>
</dbReference>
<organism evidence="2 3">
    <name type="scientific">Alicyclobacillus ferrooxydans</name>
    <dbReference type="NCBI Taxonomy" id="471514"/>
    <lineage>
        <taxon>Bacteria</taxon>
        <taxon>Bacillati</taxon>
        <taxon>Bacillota</taxon>
        <taxon>Bacilli</taxon>
        <taxon>Bacillales</taxon>
        <taxon>Alicyclobacillaceae</taxon>
        <taxon>Alicyclobacillus</taxon>
    </lineage>
</organism>
<dbReference type="Pfam" id="PF13531">
    <property type="entry name" value="SBP_bac_11"/>
    <property type="match status" value="1"/>
</dbReference>
<keyword evidence="3" id="KW-1185">Reference proteome</keyword>
<dbReference type="Proteomes" id="UP000050482">
    <property type="component" value="Unassembled WGS sequence"/>
</dbReference>
<dbReference type="STRING" id="471514.AN477_05605"/>
<dbReference type="CDD" id="cd13540">
    <property type="entry name" value="PBP2_ModA_WtpA"/>
    <property type="match status" value="1"/>
</dbReference>
<evidence type="ECO:0000313" key="2">
    <source>
        <dbReference type="EMBL" id="KPV44788.1"/>
    </source>
</evidence>
<dbReference type="PATRIC" id="fig|471514.4.peg.2496"/>
<name>A0A0P9CGZ1_9BACL</name>
<comment type="caution">
    <text evidence="2">The sequence shown here is derived from an EMBL/GenBank/DDBJ whole genome shotgun (WGS) entry which is preliminary data.</text>
</comment>
<dbReference type="PANTHER" id="PTHR30632:SF16">
    <property type="entry name" value="MOLYBDATE_TUNGSTATE-BINDING PROTEIN WTPA"/>
    <property type="match status" value="1"/>
</dbReference>
<evidence type="ECO:0000313" key="3">
    <source>
        <dbReference type="Proteomes" id="UP000050482"/>
    </source>
</evidence>
<gene>
    <name evidence="2" type="ORF">AN477_05605</name>
</gene>
<protein>
    <submittedName>
        <fullName evidence="2">Molybdenum ABC transporter substrate-binding protein</fullName>
    </submittedName>
</protein>
<comment type="similarity">
    <text evidence="1">Belongs to the bacterial solute-binding protein 1 family. WtpA subfamily.</text>
</comment>
<dbReference type="AlphaFoldDB" id="A0A0P9CGZ1"/>
<accession>A0A0P9CGZ1</accession>
<dbReference type="PANTHER" id="PTHR30632">
    <property type="entry name" value="MOLYBDATE-BINDING PERIPLASMIC PROTEIN"/>
    <property type="match status" value="1"/>
</dbReference>
<dbReference type="InterPro" id="IPR050682">
    <property type="entry name" value="ModA/WtpA"/>
</dbReference>
<sequence length="286" mass="31148">MTKVMEQKIGPQADSRLHIKYQGEGAGSTALAQMIKSGLRTPDVFISASPSADKMLMGASNHNLVNWYLALAQDQLVIAYNPKSPFAKQLEAAAKGTVPWYQVMEEPGFRFGRTDPLLDPKGESTIYMFELAQSYYHQPNLFKQILGSNENPKQVFPEESLLSQLTTGQVDAIVAYKHEAVEWGVPYITLPDAINLGNVNDKAAYAKATMTENGKVKHGAPILFTITIPTTSKDPKDAAAFVQYLVSGQGHDILMKDGFTSVPTKLGGNKADVPSGLQNLIQGTMN</sequence>